<evidence type="ECO:0008006" key="4">
    <source>
        <dbReference type="Google" id="ProtNLM"/>
    </source>
</evidence>
<gene>
    <name evidence="2" type="ORF">Pa4123_34630</name>
</gene>
<dbReference type="Gene3D" id="2.120.10.30">
    <property type="entry name" value="TolB, C-terminal domain"/>
    <property type="match status" value="2"/>
</dbReference>
<comment type="similarity">
    <text evidence="1">Belongs to the TolB family.</text>
</comment>
<evidence type="ECO:0000313" key="3">
    <source>
        <dbReference type="Proteomes" id="UP001144280"/>
    </source>
</evidence>
<sequence>MVVTLGAEAHASPTSGWTSRVAVALSGGAPNNTSERPAISADGRYVAFSSAASNLVPRDTNGTTDVFVRDTRTGVTSRVSLTGTGGQVNRHSKDPDISADGRYVAFLSYGTNILPGDPNALGNVYVRDRLAGTTMRASPLPSSGQFDNNAAEPSISADGRYVAYMTYSALIPTDTNGTPDVYTWTRDTGAVERVSVSMAGGDSDGESYGADISDDGRYVTFSSNATNLVAGDDDGWDVFVRDRRAGTTTRVSVSGDGTPGNGGSSGARISGDGRYVVFHSAASNLVDGDTNGRGDTFVRDRVTGTAELVRIAAGGGQLPEIAQAVISGNGRYVAFSAFTGGENHVLRLDRRTGATIIISLATNGAAANGHSGQPTISADGLVIAFVSIASNLVPGDTLGNEEVFLRRPRRHATHP</sequence>
<dbReference type="InterPro" id="IPR011042">
    <property type="entry name" value="6-blade_b-propeller_TolB-like"/>
</dbReference>
<dbReference type="InterPro" id="IPR011659">
    <property type="entry name" value="WD40"/>
</dbReference>
<evidence type="ECO:0000256" key="1">
    <source>
        <dbReference type="ARBA" id="ARBA00009820"/>
    </source>
</evidence>
<dbReference type="SUPFAM" id="SSF82171">
    <property type="entry name" value="DPP6 N-terminal domain-like"/>
    <property type="match status" value="1"/>
</dbReference>
<dbReference type="PANTHER" id="PTHR36842">
    <property type="entry name" value="PROTEIN TOLB HOMOLOG"/>
    <property type="match status" value="1"/>
</dbReference>
<dbReference type="Pfam" id="PF07676">
    <property type="entry name" value="PD40"/>
    <property type="match status" value="5"/>
</dbReference>
<keyword evidence="3" id="KW-1185">Reference proteome</keyword>
<comment type="caution">
    <text evidence="2">The sequence shown here is derived from an EMBL/GenBank/DDBJ whole genome shotgun (WGS) entry which is preliminary data.</text>
</comment>
<proteinExistence type="inferred from homology"/>
<protein>
    <recommendedName>
        <fullName evidence="4">Calcium-binding protein</fullName>
    </recommendedName>
</protein>
<dbReference type="PANTHER" id="PTHR36842:SF2">
    <property type="entry name" value="SLR0505 PROTEIN"/>
    <property type="match status" value="1"/>
</dbReference>
<name>A0ABQ5QUD1_9ACTN</name>
<dbReference type="EMBL" id="BSDI01000014">
    <property type="protein sequence ID" value="GLH98188.1"/>
    <property type="molecule type" value="Genomic_DNA"/>
</dbReference>
<reference evidence="2" key="1">
    <citation type="submission" date="2022-12" db="EMBL/GenBank/DDBJ databases">
        <title>New Phytohabitans aurantiacus sp. RD004123 nov., an actinomycete isolated from soil.</title>
        <authorList>
            <person name="Triningsih D.W."/>
            <person name="Harunari E."/>
            <person name="Igarashi Y."/>
        </authorList>
    </citation>
    <scope>NUCLEOTIDE SEQUENCE</scope>
    <source>
        <strain evidence="2">RD004123</strain>
    </source>
</reference>
<dbReference type="Proteomes" id="UP001144280">
    <property type="component" value="Unassembled WGS sequence"/>
</dbReference>
<evidence type="ECO:0000313" key="2">
    <source>
        <dbReference type="EMBL" id="GLH98188.1"/>
    </source>
</evidence>
<accession>A0ABQ5QUD1</accession>
<organism evidence="2 3">
    <name type="scientific">Phytohabitans aurantiacus</name>
    <dbReference type="NCBI Taxonomy" id="3016789"/>
    <lineage>
        <taxon>Bacteria</taxon>
        <taxon>Bacillati</taxon>
        <taxon>Actinomycetota</taxon>
        <taxon>Actinomycetes</taxon>
        <taxon>Micromonosporales</taxon>
        <taxon>Micromonosporaceae</taxon>
    </lineage>
</organism>